<gene>
    <name evidence="3" type="ORF">J4557_45940</name>
</gene>
<organism evidence="3 4">
    <name type="scientific">Actinomadura nitritigenes</name>
    <dbReference type="NCBI Taxonomy" id="134602"/>
    <lineage>
        <taxon>Bacteria</taxon>
        <taxon>Bacillati</taxon>
        <taxon>Actinomycetota</taxon>
        <taxon>Actinomycetes</taxon>
        <taxon>Streptosporangiales</taxon>
        <taxon>Thermomonosporaceae</taxon>
        <taxon>Actinomadura</taxon>
    </lineage>
</organism>
<dbReference type="EMBL" id="JAGEOK010000054">
    <property type="protein sequence ID" value="MBO2444874.1"/>
    <property type="molecule type" value="Genomic_DNA"/>
</dbReference>
<reference evidence="3 4" key="1">
    <citation type="submission" date="2021-03" db="EMBL/GenBank/DDBJ databases">
        <authorList>
            <person name="Kanchanasin P."/>
            <person name="Saeng-In P."/>
            <person name="Phongsopitanun W."/>
            <person name="Yuki M."/>
            <person name="Kudo T."/>
            <person name="Ohkuma M."/>
            <person name="Tanasupawat S."/>
        </authorList>
    </citation>
    <scope>NUCLEOTIDE SEQUENCE [LARGE SCALE GENOMIC DNA]</scope>
    <source>
        <strain evidence="3 4">L46</strain>
    </source>
</reference>
<keyword evidence="4" id="KW-1185">Reference proteome</keyword>
<feature type="compositionally biased region" description="Basic residues" evidence="1">
    <location>
        <begin position="108"/>
        <end position="121"/>
    </location>
</feature>
<evidence type="ECO:0000259" key="2">
    <source>
        <dbReference type="Pfam" id="PF01609"/>
    </source>
</evidence>
<dbReference type="Proteomes" id="UP000666915">
    <property type="component" value="Unassembled WGS sequence"/>
</dbReference>
<sequence length="176" mass="19432">MDVRGGGLSTKLHLVCEQGRKPLSLVVTAGQRGDPSQFEAVMAGIRVARVGGGHPATRPERVRGDKAYSSRASRAHLRRRGIAATIPEPADPAPAAPRGPRWPAARVRSGRSPRAPRRAVRHQPAQTPSRGRRPVRQAHRPLPGRHRPHHRHQRMALINFETGPRRRSAVKQARRS</sequence>
<dbReference type="Pfam" id="PF01609">
    <property type="entry name" value="DDE_Tnp_1"/>
    <property type="match status" value="1"/>
</dbReference>
<evidence type="ECO:0000313" key="4">
    <source>
        <dbReference type="Proteomes" id="UP000666915"/>
    </source>
</evidence>
<name>A0ABS3RF57_9ACTN</name>
<feature type="domain" description="Transposase IS4-like" evidence="2">
    <location>
        <begin position="10"/>
        <end position="109"/>
    </location>
</feature>
<feature type="compositionally biased region" description="Basic residues" evidence="1">
    <location>
        <begin position="130"/>
        <end position="154"/>
    </location>
</feature>
<evidence type="ECO:0000256" key="1">
    <source>
        <dbReference type="SAM" id="MobiDB-lite"/>
    </source>
</evidence>
<feature type="compositionally biased region" description="Basic residues" evidence="1">
    <location>
        <begin position="165"/>
        <end position="176"/>
    </location>
</feature>
<protein>
    <submittedName>
        <fullName evidence="3">Transposase</fullName>
    </submittedName>
</protein>
<feature type="compositionally biased region" description="Low complexity" evidence="1">
    <location>
        <begin position="98"/>
        <end position="107"/>
    </location>
</feature>
<feature type="compositionally biased region" description="Basic and acidic residues" evidence="1">
    <location>
        <begin position="57"/>
        <end position="68"/>
    </location>
</feature>
<feature type="region of interest" description="Disordered" evidence="1">
    <location>
        <begin position="51"/>
        <end position="176"/>
    </location>
</feature>
<comment type="caution">
    <text evidence="3">The sequence shown here is derived from an EMBL/GenBank/DDBJ whole genome shotgun (WGS) entry which is preliminary data.</text>
</comment>
<accession>A0ABS3RF57</accession>
<evidence type="ECO:0000313" key="3">
    <source>
        <dbReference type="EMBL" id="MBO2444874.1"/>
    </source>
</evidence>
<proteinExistence type="predicted"/>
<dbReference type="InterPro" id="IPR002559">
    <property type="entry name" value="Transposase_11"/>
</dbReference>